<keyword evidence="1" id="KW-0805">Transcription regulation</keyword>
<dbReference type="Pfam" id="PF01380">
    <property type="entry name" value="SIS"/>
    <property type="match status" value="1"/>
</dbReference>
<dbReference type="InterPro" id="IPR001347">
    <property type="entry name" value="SIS_dom"/>
</dbReference>
<dbReference type="Gene3D" id="1.10.10.10">
    <property type="entry name" value="Winged helix-like DNA-binding domain superfamily/Winged helix DNA-binding domain"/>
    <property type="match status" value="1"/>
</dbReference>
<dbReference type="SUPFAM" id="SSF46689">
    <property type="entry name" value="Homeodomain-like"/>
    <property type="match status" value="1"/>
</dbReference>
<dbReference type="GO" id="GO:0097367">
    <property type="term" value="F:carbohydrate derivative binding"/>
    <property type="evidence" value="ECO:0007669"/>
    <property type="project" value="InterPro"/>
</dbReference>
<dbReference type="OrthoDB" id="370421at2"/>
<dbReference type="InterPro" id="IPR000281">
    <property type="entry name" value="HTH_RpiR"/>
</dbReference>
<evidence type="ECO:0000313" key="6">
    <source>
        <dbReference type="EMBL" id="SHF12542.1"/>
    </source>
</evidence>
<dbReference type="STRING" id="1121025.SAMN02745249_01862"/>
<evidence type="ECO:0000313" key="7">
    <source>
        <dbReference type="Proteomes" id="UP000184128"/>
    </source>
</evidence>
<keyword evidence="7" id="KW-1185">Reference proteome</keyword>
<proteinExistence type="predicted"/>
<dbReference type="Pfam" id="PF01418">
    <property type="entry name" value="HTH_6"/>
    <property type="match status" value="1"/>
</dbReference>
<dbReference type="RefSeq" id="WP_073298550.1">
    <property type="nucleotide sequence ID" value="NZ_FQUF01000034.1"/>
</dbReference>
<feature type="domain" description="HTH rpiR-type" evidence="4">
    <location>
        <begin position="4"/>
        <end position="80"/>
    </location>
</feature>
<evidence type="ECO:0000256" key="3">
    <source>
        <dbReference type="ARBA" id="ARBA00023163"/>
    </source>
</evidence>
<dbReference type="EMBL" id="FQUF01000034">
    <property type="protein sequence ID" value="SHF12542.1"/>
    <property type="molecule type" value="Genomic_DNA"/>
</dbReference>
<keyword evidence="3" id="KW-0804">Transcription</keyword>
<dbReference type="GO" id="GO:0003677">
    <property type="term" value="F:DNA binding"/>
    <property type="evidence" value="ECO:0007669"/>
    <property type="project" value="UniProtKB-KW"/>
</dbReference>
<protein>
    <submittedName>
        <fullName evidence="6">Transcriptional regulator, RpiR family</fullName>
    </submittedName>
</protein>
<evidence type="ECO:0000256" key="1">
    <source>
        <dbReference type="ARBA" id="ARBA00023015"/>
    </source>
</evidence>
<dbReference type="Proteomes" id="UP000184128">
    <property type="component" value="Unassembled WGS sequence"/>
</dbReference>
<dbReference type="InterPro" id="IPR046348">
    <property type="entry name" value="SIS_dom_sf"/>
</dbReference>
<dbReference type="GO" id="GO:1901135">
    <property type="term" value="P:carbohydrate derivative metabolic process"/>
    <property type="evidence" value="ECO:0007669"/>
    <property type="project" value="InterPro"/>
</dbReference>
<sequence>MATKNILGLLKSMLEELPKAERRIAEKILDEPEQVIHMTASDLGKAADSSAATVIRLSKRLKVPSFTELKIFISREIKSENREVYSDIAAGESVKDIMDKLHWNSSLAMKDTVSMLDEEAIIEASDMIRDASVVYTFGIGASSLVAENIGQKWSRIGKTTISMNDAHVLLAALVSSEKDTVFIGVSNSGETHEVIKLEEMARSLGHKTISITRFGNNTLSKNADVALQHVRSNEIEVRSAATSSLHAQFLVVDVLFYVYASRNYDQTLNKIFDSRSAVKEYNEDVKD</sequence>
<accession>A0A1M4Z492</accession>
<name>A0A1M4Z492_9LACT</name>
<evidence type="ECO:0000259" key="5">
    <source>
        <dbReference type="PROSITE" id="PS51464"/>
    </source>
</evidence>
<evidence type="ECO:0000256" key="2">
    <source>
        <dbReference type="ARBA" id="ARBA00023125"/>
    </source>
</evidence>
<gene>
    <name evidence="6" type="ORF">SAMN02745249_01862</name>
</gene>
<dbReference type="SUPFAM" id="SSF53697">
    <property type="entry name" value="SIS domain"/>
    <property type="match status" value="1"/>
</dbReference>
<dbReference type="PROSITE" id="PS51071">
    <property type="entry name" value="HTH_RPIR"/>
    <property type="match status" value="1"/>
</dbReference>
<feature type="domain" description="SIS" evidence="5">
    <location>
        <begin position="124"/>
        <end position="265"/>
    </location>
</feature>
<dbReference type="PANTHER" id="PTHR30514">
    <property type="entry name" value="GLUCOKINASE"/>
    <property type="match status" value="1"/>
</dbReference>
<dbReference type="Gene3D" id="3.40.50.10490">
    <property type="entry name" value="Glucose-6-phosphate isomerase like protein, domain 1"/>
    <property type="match status" value="1"/>
</dbReference>
<evidence type="ECO:0000259" key="4">
    <source>
        <dbReference type="PROSITE" id="PS51071"/>
    </source>
</evidence>
<dbReference type="GO" id="GO:0003700">
    <property type="term" value="F:DNA-binding transcription factor activity"/>
    <property type="evidence" value="ECO:0007669"/>
    <property type="project" value="InterPro"/>
</dbReference>
<dbReference type="InterPro" id="IPR047640">
    <property type="entry name" value="RpiR-like"/>
</dbReference>
<dbReference type="InterPro" id="IPR035472">
    <property type="entry name" value="RpiR-like_SIS"/>
</dbReference>
<dbReference type="PANTHER" id="PTHR30514:SF10">
    <property type="entry name" value="MURR_RPIR FAMILY TRANSCRIPTIONAL REGULATOR"/>
    <property type="match status" value="1"/>
</dbReference>
<dbReference type="InterPro" id="IPR009057">
    <property type="entry name" value="Homeodomain-like_sf"/>
</dbReference>
<organism evidence="6 7">
    <name type="scientific">Atopostipes suicloacalis DSM 15692</name>
    <dbReference type="NCBI Taxonomy" id="1121025"/>
    <lineage>
        <taxon>Bacteria</taxon>
        <taxon>Bacillati</taxon>
        <taxon>Bacillota</taxon>
        <taxon>Bacilli</taxon>
        <taxon>Lactobacillales</taxon>
        <taxon>Carnobacteriaceae</taxon>
        <taxon>Atopostipes</taxon>
    </lineage>
</organism>
<dbReference type="CDD" id="cd05013">
    <property type="entry name" value="SIS_RpiR"/>
    <property type="match status" value="1"/>
</dbReference>
<dbReference type="PROSITE" id="PS51464">
    <property type="entry name" value="SIS"/>
    <property type="match status" value="1"/>
</dbReference>
<reference evidence="7" key="1">
    <citation type="submission" date="2016-11" db="EMBL/GenBank/DDBJ databases">
        <authorList>
            <person name="Varghese N."/>
            <person name="Submissions S."/>
        </authorList>
    </citation>
    <scope>NUCLEOTIDE SEQUENCE [LARGE SCALE GENOMIC DNA]</scope>
    <source>
        <strain evidence="7">DSM 15692</strain>
    </source>
</reference>
<keyword evidence="2" id="KW-0238">DNA-binding</keyword>
<dbReference type="AlphaFoldDB" id="A0A1M4Z492"/>
<dbReference type="InterPro" id="IPR036388">
    <property type="entry name" value="WH-like_DNA-bd_sf"/>
</dbReference>